<comment type="function">
    <text evidence="10">DNA repair enzyme that has both DNA N-glycosylase activity and AP-lyase activity. The DNA N-glycosylase activity releases various damaged pyrimidines from DNA by cleaving the N-glycosidic bond, leaving an AP (apurinic/apyrimidinic) site. The AP-lyase activity cleaves the phosphodiester bond 3' to the AP site by a beta-elimination, leaving a 3'-terminal unsaturated sugar and a product with a terminal 5'-phosphate.</text>
</comment>
<evidence type="ECO:0000256" key="6">
    <source>
        <dbReference type="ARBA" id="ARBA00023004"/>
    </source>
</evidence>
<feature type="binding site" evidence="10">
    <location>
        <position position="295"/>
    </location>
    <ligand>
        <name>[4Fe-4S] cluster</name>
        <dbReference type="ChEBI" id="CHEBI:49883"/>
    </ligand>
</feature>
<dbReference type="Gene3D" id="1.10.340.30">
    <property type="entry name" value="Hypothetical protein, domain 2"/>
    <property type="match status" value="1"/>
</dbReference>
<dbReference type="EMBL" id="JAGTJJ010000037">
    <property type="protein sequence ID" value="MDC3986295.1"/>
    <property type="molecule type" value="Genomic_DNA"/>
</dbReference>
<dbReference type="SUPFAM" id="SSF48150">
    <property type="entry name" value="DNA-glycosylase"/>
    <property type="match status" value="1"/>
</dbReference>
<comment type="caution">
    <text evidence="13">The sequence shown here is derived from an EMBL/GenBank/DDBJ whole genome shotgun (WGS) entry which is preliminary data.</text>
</comment>
<keyword evidence="3 10" id="KW-0479">Metal-binding</keyword>
<feature type="region of interest" description="Disordered" evidence="11">
    <location>
        <begin position="1"/>
        <end position="94"/>
    </location>
</feature>
<organism evidence="13 14">
    <name type="scientific">Polyangium jinanense</name>
    <dbReference type="NCBI Taxonomy" id="2829994"/>
    <lineage>
        <taxon>Bacteria</taxon>
        <taxon>Pseudomonadati</taxon>
        <taxon>Myxococcota</taxon>
        <taxon>Polyangia</taxon>
        <taxon>Polyangiales</taxon>
        <taxon>Polyangiaceae</taxon>
        <taxon>Polyangium</taxon>
    </lineage>
</organism>
<evidence type="ECO:0000256" key="10">
    <source>
        <dbReference type="HAMAP-Rule" id="MF_00942"/>
    </source>
</evidence>
<dbReference type="Proteomes" id="UP001151081">
    <property type="component" value="Unassembled WGS sequence"/>
</dbReference>
<dbReference type="EC" id="4.2.99.18" evidence="10"/>
<dbReference type="GO" id="GO:0006285">
    <property type="term" value="P:base-excision repair, AP site formation"/>
    <property type="evidence" value="ECO:0007669"/>
    <property type="project" value="TreeGrafter"/>
</dbReference>
<dbReference type="InterPro" id="IPR005759">
    <property type="entry name" value="Nth"/>
</dbReference>
<sequence>MTPQRTFSAGARRLPPPGARQAAHPTGVAPAHQWAAARLPVVQCPRSPERRTRARGSSFASRSDVGKPRRVGVKQGAAEPEGPPPSGIVSSPLGQRAAEVHARLARAIPAPRLELDFRNPWELLVATILAAQSTDRTINLVTPALFQSYPTPAALGAAPQDEVERLVHETGFFRNKARAIREASRRITEAFGGEVPRTLEALITLPGVARKTANVVLAHAYRIAEGIAVDRHTARVSRRLGITEEEDPAAVEVDLCRLFPTTEWIDVGLRLQLHGRYVCTARAPDCRHCPLNELCPSKRFAPEGTIDARAALEAARIAAQGEPETP</sequence>
<evidence type="ECO:0000256" key="2">
    <source>
        <dbReference type="ARBA" id="ARBA00022485"/>
    </source>
</evidence>
<accession>A0A9X3XBH8</accession>
<evidence type="ECO:0000256" key="1">
    <source>
        <dbReference type="ARBA" id="ARBA00008343"/>
    </source>
</evidence>
<keyword evidence="9 10" id="KW-0326">Glycosidase</keyword>
<dbReference type="HAMAP" id="MF_00942">
    <property type="entry name" value="Nth"/>
    <property type="match status" value="1"/>
</dbReference>
<evidence type="ECO:0000256" key="5">
    <source>
        <dbReference type="ARBA" id="ARBA00022801"/>
    </source>
</evidence>
<feature type="binding site" evidence="10">
    <location>
        <position position="286"/>
    </location>
    <ligand>
        <name>[4Fe-4S] cluster</name>
        <dbReference type="ChEBI" id="CHEBI:49883"/>
    </ligand>
</feature>
<dbReference type="SMART" id="SM00525">
    <property type="entry name" value="FES"/>
    <property type="match status" value="1"/>
</dbReference>
<keyword evidence="10" id="KW-0238">DNA-binding</keyword>
<reference evidence="13 14" key="1">
    <citation type="submission" date="2021-04" db="EMBL/GenBank/DDBJ databases">
        <title>Genome analysis of Polyangium sp.</title>
        <authorList>
            <person name="Li Y."/>
            <person name="Wang J."/>
        </authorList>
    </citation>
    <scope>NUCLEOTIDE SEQUENCE [LARGE SCALE GENOMIC DNA]</scope>
    <source>
        <strain evidence="13 14">SDU14</strain>
    </source>
</reference>
<keyword evidence="13" id="KW-0540">Nuclease</keyword>
<evidence type="ECO:0000256" key="4">
    <source>
        <dbReference type="ARBA" id="ARBA00022763"/>
    </source>
</evidence>
<dbReference type="InterPro" id="IPR003651">
    <property type="entry name" value="Endonuclease3_FeS-loop_motif"/>
</dbReference>
<dbReference type="Gene3D" id="1.10.1670.10">
    <property type="entry name" value="Helix-hairpin-Helix base-excision DNA repair enzymes (C-terminal)"/>
    <property type="match status" value="1"/>
</dbReference>
<dbReference type="InterPro" id="IPR000445">
    <property type="entry name" value="HhH_motif"/>
</dbReference>
<keyword evidence="10" id="KW-0456">Lyase</keyword>
<evidence type="ECO:0000259" key="12">
    <source>
        <dbReference type="SMART" id="SM00478"/>
    </source>
</evidence>
<gene>
    <name evidence="10 13" type="primary">nth</name>
    <name evidence="13" type="ORF">KEG57_37800</name>
</gene>
<name>A0A9X3XBH8_9BACT</name>
<protein>
    <recommendedName>
        <fullName evidence="10">Endonuclease III</fullName>
        <ecNumber evidence="10">4.2.99.18</ecNumber>
    </recommendedName>
    <alternativeName>
        <fullName evidence="10">DNA-(apurinic or apyrimidinic site) lyase</fullName>
    </alternativeName>
</protein>
<feature type="domain" description="HhH-GPD" evidence="12">
    <location>
        <begin position="129"/>
        <end position="277"/>
    </location>
</feature>
<comment type="cofactor">
    <cofactor evidence="10">
        <name>[4Fe-4S] cluster</name>
        <dbReference type="ChEBI" id="CHEBI:49883"/>
    </cofactor>
    <text evidence="10">Binds 1 [4Fe-4S] cluster.</text>
</comment>
<evidence type="ECO:0000313" key="14">
    <source>
        <dbReference type="Proteomes" id="UP001151081"/>
    </source>
</evidence>
<proteinExistence type="inferred from homology"/>
<dbReference type="GO" id="GO:0140078">
    <property type="term" value="F:class I DNA-(apurinic or apyrimidinic site) endonuclease activity"/>
    <property type="evidence" value="ECO:0007669"/>
    <property type="project" value="UniProtKB-EC"/>
</dbReference>
<evidence type="ECO:0000256" key="9">
    <source>
        <dbReference type="ARBA" id="ARBA00023295"/>
    </source>
</evidence>
<dbReference type="GO" id="GO:0003677">
    <property type="term" value="F:DNA binding"/>
    <property type="evidence" value="ECO:0007669"/>
    <property type="project" value="UniProtKB-UniRule"/>
</dbReference>
<dbReference type="Pfam" id="PF00730">
    <property type="entry name" value="HhH-GPD"/>
    <property type="match status" value="1"/>
</dbReference>
<dbReference type="PANTHER" id="PTHR10359:SF18">
    <property type="entry name" value="ENDONUCLEASE III"/>
    <property type="match status" value="1"/>
</dbReference>
<keyword evidence="4 10" id="KW-0227">DNA damage</keyword>
<dbReference type="FunFam" id="1.10.340.30:FF:000001">
    <property type="entry name" value="Endonuclease III"/>
    <property type="match status" value="1"/>
</dbReference>
<evidence type="ECO:0000256" key="3">
    <source>
        <dbReference type="ARBA" id="ARBA00022723"/>
    </source>
</evidence>
<dbReference type="InterPro" id="IPR011257">
    <property type="entry name" value="DNA_glycosylase"/>
</dbReference>
<dbReference type="NCBIfam" id="TIGR01083">
    <property type="entry name" value="nth"/>
    <property type="match status" value="1"/>
</dbReference>
<keyword evidence="13" id="KW-0255">Endonuclease</keyword>
<keyword evidence="5 10" id="KW-0378">Hydrolase</keyword>
<dbReference type="AlphaFoldDB" id="A0A9X3XBH8"/>
<feature type="binding site" evidence="10">
    <location>
        <position position="289"/>
    </location>
    <ligand>
        <name>[4Fe-4S] cluster</name>
        <dbReference type="ChEBI" id="CHEBI:49883"/>
    </ligand>
</feature>
<keyword evidence="8 10" id="KW-0234">DNA repair</keyword>
<dbReference type="InterPro" id="IPR003265">
    <property type="entry name" value="HhH-GPD_domain"/>
</dbReference>
<dbReference type="PANTHER" id="PTHR10359">
    <property type="entry name" value="A/G-SPECIFIC ADENINE GLYCOSYLASE/ENDONUCLEASE III"/>
    <property type="match status" value="1"/>
</dbReference>
<dbReference type="GO" id="GO:0019104">
    <property type="term" value="F:DNA N-glycosylase activity"/>
    <property type="evidence" value="ECO:0007669"/>
    <property type="project" value="UniProtKB-UniRule"/>
</dbReference>
<dbReference type="InterPro" id="IPR023170">
    <property type="entry name" value="HhH_base_excis_C"/>
</dbReference>
<dbReference type="GO" id="GO:0051539">
    <property type="term" value="F:4 iron, 4 sulfur cluster binding"/>
    <property type="evidence" value="ECO:0007669"/>
    <property type="project" value="UniProtKB-UniRule"/>
</dbReference>
<feature type="binding site" evidence="10">
    <location>
        <position position="279"/>
    </location>
    <ligand>
        <name>[4Fe-4S] cluster</name>
        <dbReference type="ChEBI" id="CHEBI:49883"/>
    </ligand>
</feature>
<evidence type="ECO:0000256" key="7">
    <source>
        <dbReference type="ARBA" id="ARBA00023014"/>
    </source>
</evidence>
<keyword evidence="14" id="KW-1185">Reference proteome</keyword>
<evidence type="ECO:0000256" key="11">
    <source>
        <dbReference type="SAM" id="MobiDB-lite"/>
    </source>
</evidence>
<dbReference type="CDD" id="cd00056">
    <property type="entry name" value="ENDO3c"/>
    <property type="match status" value="1"/>
</dbReference>
<dbReference type="GO" id="GO:0046872">
    <property type="term" value="F:metal ion binding"/>
    <property type="evidence" value="ECO:0007669"/>
    <property type="project" value="UniProtKB-KW"/>
</dbReference>
<dbReference type="SMART" id="SM00478">
    <property type="entry name" value="ENDO3c"/>
    <property type="match status" value="1"/>
</dbReference>
<evidence type="ECO:0000256" key="8">
    <source>
        <dbReference type="ARBA" id="ARBA00023204"/>
    </source>
</evidence>
<keyword evidence="6 10" id="KW-0408">Iron</keyword>
<comment type="similarity">
    <text evidence="1 10">Belongs to the Nth/MutY family.</text>
</comment>
<keyword evidence="7 10" id="KW-0411">Iron-sulfur</keyword>
<comment type="catalytic activity">
    <reaction evidence="10">
        <text>2'-deoxyribonucleotide-(2'-deoxyribose 5'-phosphate)-2'-deoxyribonucleotide-DNA = a 3'-end 2'-deoxyribonucleotide-(2,3-dehydro-2,3-deoxyribose 5'-phosphate)-DNA + a 5'-end 5'-phospho-2'-deoxyribonucleoside-DNA + H(+)</text>
        <dbReference type="Rhea" id="RHEA:66592"/>
        <dbReference type="Rhea" id="RHEA-COMP:13180"/>
        <dbReference type="Rhea" id="RHEA-COMP:16897"/>
        <dbReference type="Rhea" id="RHEA-COMP:17067"/>
        <dbReference type="ChEBI" id="CHEBI:15378"/>
        <dbReference type="ChEBI" id="CHEBI:136412"/>
        <dbReference type="ChEBI" id="CHEBI:157695"/>
        <dbReference type="ChEBI" id="CHEBI:167181"/>
        <dbReference type="EC" id="4.2.99.18"/>
    </reaction>
</comment>
<keyword evidence="2 10" id="KW-0004">4Fe-4S</keyword>
<evidence type="ECO:0000313" key="13">
    <source>
        <dbReference type="EMBL" id="MDC3986295.1"/>
    </source>
</evidence>
<dbReference type="Pfam" id="PF00633">
    <property type="entry name" value="HHH"/>
    <property type="match status" value="1"/>
</dbReference>